<feature type="region of interest" description="Disordered" evidence="1">
    <location>
        <begin position="66"/>
        <end position="91"/>
    </location>
</feature>
<name>A0ABR3D421_NEUIN</name>
<dbReference type="Proteomes" id="UP001451303">
    <property type="component" value="Unassembled WGS sequence"/>
</dbReference>
<reference evidence="2 3" key="1">
    <citation type="submission" date="2023-09" db="EMBL/GenBank/DDBJ databases">
        <title>Multi-omics analysis of a traditional fermented food reveals byproduct-associated fungal strains for waste-to-food upcycling.</title>
        <authorList>
            <consortium name="Lawrence Berkeley National Laboratory"/>
            <person name="Rekdal V.M."/>
            <person name="Villalobos-Escobedo J.M."/>
            <person name="Rodriguez-Valeron N."/>
            <person name="Garcia M.O."/>
            <person name="Vasquez D.P."/>
            <person name="Damayanti I."/>
            <person name="Sorensen P.M."/>
            <person name="Baidoo E.E."/>
            <person name="De Carvalho A.C."/>
            <person name="Riley R."/>
            <person name="Lipzen A."/>
            <person name="He G."/>
            <person name="Yan M."/>
            <person name="Haridas S."/>
            <person name="Daum C."/>
            <person name="Yoshinaga Y."/>
            <person name="Ng V."/>
            <person name="Grigoriev I.V."/>
            <person name="Munk R."/>
            <person name="Nuraida L."/>
            <person name="Wijaya C.H."/>
            <person name="Morales P.-C."/>
            <person name="Keasling J.D."/>
        </authorList>
    </citation>
    <scope>NUCLEOTIDE SEQUENCE [LARGE SCALE GENOMIC DNA]</scope>
    <source>
        <strain evidence="2 3">FGSC 2613</strain>
    </source>
</reference>
<keyword evidence="3" id="KW-1185">Reference proteome</keyword>
<protein>
    <submittedName>
        <fullName evidence="2">Uncharacterized protein</fullName>
    </submittedName>
</protein>
<evidence type="ECO:0000256" key="1">
    <source>
        <dbReference type="SAM" id="MobiDB-lite"/>
    </source>
</evidence>
<sequence length="91" mass="9807">KHCTKPPEIVVLLQAMATNATGLKSDLGLASHLVLGHMFAQMLAISVGHKCRQGSGFVIGNALGAGTIAGPKPGHERNRLNNKSWRRRRRT</sequence>
<evidence type="ECO:0000313" key="3">
    <source>
        <dbReference type="Proteomes" id="UP001451303"/>
    </source>
</evidence>
<gene>
    <name evidence="2" type="ORF">QR685DRAFT_448907</name>
</gene>
<organism evidence="2 3">
    <name type="scientific">Neurospora intermedia</name>
    <dbReference type="NCBI Taxonomy" id="5142"/>
    <lineage>
        <taxon>Eukaryota</taxon>
        <taxon>Fungi</taxon>
        <taxon>Dikarya</taxon>
        <taxon>Ascomycota</taxon>
        <taxon>Pezizomycotina</taxon>
        <taxon>Sordariomycetes</taxon>
        <taxon>Sordariomycetidae</taxon>
        <taxon>Sordariales</taxon>
        <taxon>Sordariaceae</taxon>
        <taxon>Neurospora</taxon>
    </lineage>
</organism>
<evidence type="ECO:0000313" key="2">
    <source>
        <dbReference type="EMBL" id="KAL0467440.1"/>
    </source>
</evidence>
<comment type="caution">
    <text evidence="2">The sequence shown here is derived from an EMBL/GenBank/DDBJ whole genome shotgun (WGS) entry which is preliminary data.</text>
</comment>
<dbReference type="EMBL" id="JAVLET010000009">
    <property type="protein sequence ID" value="KAL0467440.1"/>
    <property type="molecule type" value="Genomic_DNA"/>
</dbReference>
<proteinExistence type="predicted"/>
<feature type="non-terminal residue" evidence="2">
    <location>
        <position position="1"/>
    </location>
</feature>
<accession>A0ABR3D421</accession>